<dbReference type="PANTHER" id="PTHR23389:SF6">
    <property type="entry name" value="REPLICATION FACTOR C SUBUNIT 1"/>
    <property type="match status" value="1"/>
</dbReference>
<dbReference type="GO" id="GO:0006260">
    <property type="term" value="P:DNA replication"/>
    <property type="evidence" value="ECO:0007669"/>
    <property type="project" value="UniProtKB-KW"/>
</dbReference>
<keyword evidence="1" id="KW-0235">DNA replication</keyword>
<reference evidence="2" key="1">
    <citation type="submission" date="2019-11" db="UniProtKB">
        <authorList>
            <consortium name="WormBaseParasite"/>
        </authorList>
    </citation>
    <scope>IDENTIFICATION</scope>
</reference>
<dbReference type="Gene3D" id="3.40.50.300">
    <property type="entry name" value="P-loop containing nucleotide triphosphate hydrolases"/>
    <property type="match status" value="1"/>
</dbReference>
<protein>
    <submittedName>
        <fullName evidence="2">AAA domain-containing protein</fullName>
    </submittedName>
</protein>
<evidence type="ECO:0000256" key="1">
    <source>
        <dbReference type="ARBA" id="ARBA00022705"/>
    </source>
</evidence>
<dbReference type="GO" id="GO:0005634">
    <property type="term" value="C:nucleus"/>
    <property type="evidence" value="ECO:0007669"/>
    <property type="project" value="TreeGrafter"/>
</dbReference>
<evidence type="ECO:0000313" key="2">
    <source>
        <dbReference type="WBParaSite" id="MCU_010353-RC"/>
    </source>
</evidence>
<sequence length="223" mass="24818">NGCQSKRRRTEEPLSTKIAPKNGKCAISFSKPESGIEHLFTRNTGASIVSKRSECINSQPDQITETARPKDQLPNATDVDVRPTCLEQNSDVAISSDQRLWTERYSASCLDEMVLNSSDLPAFVSWLKAWDSKIADVCDGDQRSRKKKRDAVYFPSSDDSCDSNSSGSDNSWRCSAYLILGPIGCGKTSLVYALATQYGYKVICSVYLFKRCLHMITWTLFLG</sequence>
<accession>A0A5K3FQ42</accession>
<dbReference type="PANTHER" id="PTHR23389">
    <property type="entry name" value="CHROMOSOME TRANSMISSION FIDELITY FACTOR 18"/>
    <property type="match status" value="1"/>
</dbReference>
<name>A0A5K3FQ42_MESCO</name>
<dbReference type="GO" id="GO:0003677">
    <property type="term" value="F:DNA binding"/>
    <property type="evidence" value="ECO:0007669"/>
    <property type="project" value="TreeGrafter"/>
</dbReference>
<organism evidence="2">
    <name type="scientific">Mesocestoides corti</name>
    <name type="common">Flatworm</name>
    <dbReference type="NCBI Taxonomy" id="53468"/>
    <lineage>
        <taxon>Eukaryota</taxon>
        <taxon>Metazoa</taxon>
        <taxon>Spiralia</taxon>
        <taxon>Lophotrochozoa</taxon>
        <taxon>Platyhelminthes</taxon>
        <taxon>Cestoda</taxon>
        <taxon>Eucestoda</taxon>
        <taxon>Cyclophyllidea</taxon>
        <taxon>Mesocestoididae</taxon>
        <taxon>Mesocestoides</taxon>
    </lineage>
</organism>
<dbReference type="AlphaFoldDB" id="A0A5K3FQ42"/>
<dbReference type="InterPro" id="IPR027417">
    <property type="entry name" value="P-loop_NTPase"/>
</dbReference>
<dbReference type="WBParaSite" id="MCU_010353-RC">
    <property type="protein sequence ID" value="MCU_010353-RC"/>
    <property type="gene ID" value="MCU_010353"/>
</dbReference>
<proteinExistence type="predicted"/>
<dbReference type="SUPFAM" id="SSF52540">
    <property type="entry name" value="P-loop containing nucleoside triphosphate hydrolases"/>
    <property type="match status" value="1"/>
</dbReference>